<dbReference type="SUPFAM" id="SSF55909">
    <property type="entry name" value="Pentein"/>
    <property type="match status" value="1"/>
</dbReference>
<dbReference type="InterPro" id="IPR007466">
    <property type="entry name" value="Peptidyl-Arg-deiminase_porph"/>
</dbReference>
<dbReference type="GO" id="GO:0047632">
    <property type="term" value="F:agmatine deiminase activity"/>
    <property type="evidence" value="ECO:0007669"/>
    <property type="project" value="TreeGrafter"/>
</dbReference>
<dbReference type="RefSeq" id="WP_301200305.1">
    <property type="nucleotide sequence ID" value="NZ_JAPDPI010000028.1"/>
</dbReference>
<proteinExistence type="predicted"/>
<evidence type="ECO:0000313" key="2">
    <source>
        <dbReference type="EMBL" id="MCW3806663.1"/>
    </source>
</evidence>
<dbReference type="Gene3D" id="3.75.10.10">
    <property type="entry name" value="L-arginine/glycine Amidinotransferase, Chain A"/>
    <property type="match status" value="1"/>
</dbReference>
<dbReference type="AlphaFoldDB" id="A0AAE3SKM4"/>
<name>A0AAE3SKM4_9BACT</name>
<evidence type="ECO:0000313" key="3">
    <source>
        <dbReference type="Proteomes" id="UP001207408"/>
    </source>
</evidence>
<reference evidence="2" key="1">
    <citation type="submission" date="2022-10" db="EMBL/GenBank/DDBJ databases">
        <authorList>
            <person name="Yu W.X."/>
        </authorList>
    </citation>
    <scope>NUCLEOTIDE SEQUENCE</scope>
    <source>
        <strain evidence="2">D04</strain>
    </source>
</reference>
<organism evidence="2 3">
    <name type="scientific">Plebeiibacterium marinum</name>
    <dbReference type="NCBI Taxonomy" id="2992111"/>
    <lineage>
        <taxon>Bacteria</taxon>
        <taxon>Pseudomonadati</taxon>
        <taxon>Bacteroidota</taxon>
        <taxon>Bacteroidia</taxon>
        <taxon>Marinilabiliales</taxon>
        <taxon>Marinilabiliaceae</taxon>
        <taxon>Plebeiibacterium</taxon>
    </lineage>
</organism>
<keyword evidence="1" id="KW-0378">Hydrolase</keyword>
<accession>A0AAE3SKM4</accession>
<dbReference type="Proteomes" id="UP001207408">
    <property type="component" value="Unassembled WGS sequence"/>
</dbReference>
<dbReference type="GO" id="GO:0004668">
    <property type="term" value="F:protein-arginine deiminase activity"/>
    <property type="evidence" value="ECO:0007669"/>
    <property type="project" value="InterPro"/>
</dbReference>
<comment type="caution">
    <text evidence="2">The sequence shown here is derived from an EMBL/GenBank/DDBJ whole genome shotgun (WGS) entry which is preliminary data.</text>
</comment>
<dbReference type="EMBL" id="JAPDPI010000028">
    <property type="protein sequence ID" value="MCW3806663.1"/>
    <property type="molecule type" value="Genomic_DNA"/>
</dbReference>
<sequence length="341" mass="38528">MKEVRFPAEWEPQSFIQFTFPHKNSDWAYMYDEVVNCFVNIIEATAGFEPVLVVCHSISEVSAFFRNNTKYPIYYVEIESNDTWARDHGAITVFKDGEPELLDFTFNGWGQKFEAGLDNCISEKMAGGVLSPNKVKSFDFVLEGGAIESDGNGTLLTTSECLLSEFRNPTYTKEEIESFLMEVFGLRKVLWLDHGFLAGDDTDSHIDTLARVCSKNTLAYVKCDNESDEHFEALKLMEEQLKSFSNADGELYNLVALPWPDACYDDMGMRIPATYANFLIVNGGVLVPVYNVPQDQEALEVIQRIFPDRKVVGLNCRPLIDQHGSLHCITMQYPAGVNIIQ</sequence>
<dbReference type="GO" id="GO:0009446">
    <property type="term" value="P:putrescine biosynthetic process"/>
    <property type="evidence" value="ECO:0007669"/>
    <property type="project" value="InterPro"/>
</dbReference>
<dbReference type="PANTHER" id="PTHR31377:SF0">
    <property type="entry name" value="AGMATINE DEIMINASE-RELATED"/>
    <property type="match status" value="1"/>
</dbReference>
<evidence type="ECO:0000256" key="1">
    <source>
        <dbReference type="ARBA" id="ARBA00022801"/>
    </source>
</evidence>
<keyword evidence="3" id="KW-1185">Reference proteome</keyword>
<protein>
    <submittedName>
        <fullName evidence="2">Agmatine deiminase family protein</fullName>
    </submittedName>
</protein>
<gene>
    <name evidence="2" type="ORF">OM074_13585</name>
</gene>
<dbReference type="PANTHER" id="PTHR31377">
    <property type="entry name" value="AGMATINE DEIMINASE-RELATED"/>
    <property type="match status" value="1"/>
</dbReference>
<dbReference type="Pfam" id="PF04371">
    <property type="entry name" value="PAD_porph"/>
    <property type="match status" value="1"/>
</dbReference>